<gene>
    <name evidence="4" type="primary">psmD11</name>
    <name evidence="4" type="ORF">TCON_1720</name>
</gene>
<proteinExistence type="inferred from homology"/>
<dbReference type="InterPro" id="IPR050871">
    <property type="entry name" value="26S_Proteasome/COP9_Components"/>
</dbReference>
<comment type="similarity">
    <text evidence="1">Belongs to the proteasome subunit S9 family.</text>
</comment>
<dbReference type="EMBL" id="SBIQ01000134">
    <property type="protein sequence ID" value="KAF7683071.1"/>
    <property type="molecule type" value="Genomic_DNA"/>
</dbReference>
<protein>
    <submittedName>
        <fullName evidence="4">26S proteasome non-ATPase regulatory subunit 11</fullName>
    </submittedName>
</protein>
<comment type="caution">
    <text evidence="4">The sequence shown here is derived from an EMBL/GenBank/DDBJ whole genome shotgun (WGS) entry which is preliminary data.</text>
</comment>
<name>A0ABQ7HY27_9MICR</name>
<dbReference type="SMART" id="SM00088">
    <property type="entry name" value="PINT"/>
    <property type="match status" value="1"/>
</dbReference>
<sequence length="383" mass="44269">MIENLIDVIKSSKTTLEDKEEAYSALSKHYMETNNHEELLSITYFLSTKLSNAKLVKLIKNVIFDAPSSTTLNSLLQFIDSLIEWATREKKKILGMDLEVKRIDVLLRMKAYAEVLSSISNVLPEFKNFDDKPNLIFLYVFESRAYYGTRNVSKAKSALTSARALTASTHCHQNIQAQIDLLSGMYLCDERNYVTAFSYFLEALEGFVVSRDDTYALKTAQYILLTKIITKKWDEIPVLLKNKSFMRCVSDESISIILDISDSCKSRNLKKYKDLLSKYSEWMQMDVFISEHFNYLYELLLDANIIKIVEPFSNIQISFISEKLEFEPEFIEERLRKLILDGDVNGIIDHASRSLIVYDNRKLKDDGNISLVDIWCDFVEQIS</sequence>
<reference evidence="4 5" key="1">
    <citation type="submission" date="2019-01" db="EMBL/GenBank/DDBJ databases">
        <title>Genomes sequencing and comparative genomics of infectious freshwater microsporidia, Cucumispora dikerogammari and Thelohania contejeani.</title>
        <authorList>
            <person name="Cormier A."/>
            <person name="Giraud I."/>
            <person name="Wattier R."/>
            <person name="Teixeira M."/>
            <person name="Grandjean F."/>
            <person name="Rigaud T."/>
            <person name="Cordaux R."/>
        </authorList>
    </citation>
    <scope>NUCLEOTIDE SEQUENCE [LARGE SCALE GENOMIC DNA]</scope>
    <source>
        <strain evidence="4">T1</strain>
        <tissue evidence="4">Spores</tissue>
    </source>
</reference>
<accession>A0ABQ7HY27</accession>
<feature type="domain" description="PCI" evidence="3">
    <location>
        <begin position="193"/>
        <end position="362"/>
    </location>
</feature>
<evidence type="ECO:0000313" key="4">
    <source>
        <dbReference type="EMBL" id="KAF7683071.1"/>
    </source>
</evidence>
<dbReference type="SMART" id="SM00753">
    <property type="entry name" value="PAM"/>
    <property type="match status" value="1"/>
</dbReference>
<dbReference type="Proteomes" id="UP001516464">
    <property type="component" value="Unassembled WGS sequence"/>
</dbReference>
<organism evidence="4 5">
    <name type="scientific">Astathelohania contejeani</name>
    <dbReference type="NCBI Taxonomy" id="164912"/>
    <lineage>
        <taxon>Eukaryota</taxon>
        <taxon>Fungi</taxon>
        <taxon>Fungi incertae sedis</taxon>
        <taxon>Microsporidia</taxon>
        <taxon>Astathelohaniidae</taxon>
        <taxon>Astathelohania</taxon>
    </lineage>
</organism>
<dbReference type="GO" id="GO:0000502">
    <property type="term" value="C:proteasome complex"/>
    <property type="evidence" value="ECO:0007669"/>
    <property type="project" value="UniProtKB-KW"/>
</dbReference>
<evidence type="ECO:0000256" key="2">
    <source>
        <dbReference type="ARBA" id="ARBA00022942"/>
    </source>
</evidence>
<dbReference type="PANTHER" id="PTHR10678">
    <property type="entry name" value="26S PROTEASOME NON-ATPASE REGULATORY SUBUNIT 11/COP9 SIGNALOSOME COMPLEX SUBUNIT 2"/>
    <property type="match status" value="1"/>
</dbReference>
<keyword evidence="5" id="KW-1185">Reference proteome</keyword>
<keyword evidence="2 4" id="KW-0647">Proteasome</keyword>
<dbReference type="InterPro" id="IPR036390">
    <property type="entry name" value="WH_DNA-bd_sf"/>
</dbReference>
<dbReference type="Gene3D" id="1.25.40.570">
    <property type="match status" value="1"/>
</dbReference>
<dbReference type="Pfam" id="PF18055">
    <property type="entry name" value="RPN6_N"/>
    <property type="match status" value="1"/>
</dbReference>
<dbReference type="InterPro" id="IPR040773">
    <property type="entry name" value="Rpn6_N"/>
</dbReference>
<evidence type="ECO:0000256" key="1">
    <source>
        <dbReference type="ARBA" id="ARBA00007454"/>
    </source>
</evidence>
<dbReference type="Pfam" id="PF01399">
    <property type="entry name" value="PCI"/>
    <property type="match status" value="1"/>
</dbReference>
<dbReference type="SUPFAM" id="SSF46785">
    <property type="entry name" value="Winged helix' DNA-binding domain"/>
    <property type="match status" value="1"/>
</dbReference>
<evidence type="ECO:0000259" key="3">
    <source>
        <dbReference type="PROSITE" id="PS50250"/>
    </source>
</evidence>
<dbReference type="InterPro" id="IPR000717">
    <property type="entry name" value="PCI_dom"/>
</dbReference>
<dbReference type="PROSITE" id="PS50250">
    <property type="entry name" value="PCI"/>
    <property type="match status" value="1"/>
</dbReference>
<evidence type="ECO:0000313" key="5">
    <source>
        <dbReference type="Proteomes" id="UP001516464"/>
    </source>
</evidence>